<feature type="region of interest" description="Disordered" evidence="1">
    <location>
        <begin position="1"/>
        <end position="23"/>
    </location>
</feature>
<dbReference type="Proteomes" id="UP001596296">
    <property type="component" value="Unassembled WGS sequence"/>
</dbReference>
<accession>A0ABD5UX86</accession>
<gene>
    <name evidence="2" type="ORF">ACFQE9_04920</name>
</gene>
<keyword evidence="2" id="KW-0238">DNA-binding</keyword>
<feature type="compositionally biased region" description="Polar residues" evidence="1">
    <location>
        <begin position="1"/>
        <end position="11"/>
    </location>
</feature>
<reference evidence="2 3" key="1">
    <citation type="journal article" date="2019" name="Int. J. Syst. Evol. Microbiol.">
        <title>The Global Catalogue of Microorganisms (GCM) 10K type strain sequencing project: providing services to taxonomists for standard genome sequencing and annotation.</title>
        <authorList>
            <consortium name="The Broad Institute Genomics Platform"/>
            <consortium name="The Broad Institute Genome Sequencing Center for Infectious Disease"/>
            <person name="Wu L."/>
            <person name="Ma J."/>
        </authorList>
    </citation>
    <scope>NUCLEOTIDE SEQUENCE [LARGE SCALE GENOMIC DNA]</scope>
    <source>
        <strain evidence="2 3">SKJ47</strain>
    </source>
</reference>
<organism evidence="2 3">
    <name type="scientific">Halopenitus salinus</name>
    <dbReference type="NCBI Taxonomy" id="1198295"/>
    <lineage>
        <taxon>Archaea</taxon>
        <taxon>Methanobacteriati</taxon>
        <taxon>Methanobacteriota</taxon>
        <taxon>Stenosarchaea group</taxon>
        <taxon>Halobacteria</taxon>
        <taxon>Halobacteriales</taxon>
        <taxon>Haloferacaceae</taxon>
        <taxon>Halopenitus</taxon>
    </lineage>
</organism>
<dbReference type="GO" id="GO:0003677">
    <property type="term" value="F:DNA binding"/>
    <property type="evidence" value="ECO:0007669"/>
    <property type="project" value="UniProtKB-KW"/>
</dbReference>
<evidence type="ECO:0000313" key="3">
    <source>
        <dbReference type="Proteomes" id="UP001596296"/>
    </source>
</evidence>
<sequence length="67" mass="7716">MAKTKVQVTESEVTDRDGNTRETKQYRVTIPKDTAEFFSLSQGDELEWEMGSAANKMELTVHQYDDE</sequence>
<feature type="compositionally biased region" description="Basic and acidic residues" evidence="1">
    <location>
        <begin position="13"/>
        <end position="23"/>
    </location>
</feature>
<dbReference type="RefSeq" id="WP_379741178.1">
    <property type="nucleotide sequence ID" value="NZ_JBHSVN010000001.1"/>
</dbReference>
<keyword evidence="3" id="KW-1185">Reference proteome</keyword>
<evidence type="ECO:0000313" key="2">
    <source>
        <dbReference type="EMBL" id="MFC6891957.1"/>
    </source>
</evidence>
<evidence type="ECO:0000256" key="1">
    <source>
        <dbReference type="SAM" id="MobiDB-lite"/>
    </source>
</evidence>
<dbReference type="Gene3D" id="2.10.260.10">
    <property type="match status" value="1"/>
</dbReference>
<name>A0ABD5UX86_9EURY</name>
<proteinExistence type="predicted"/>
<dbReference type="AlphaFoldDB" id="A0ABD5UX86"/>
<comment type="caution">
    <text evidence="2">The sequence shown here is derived from an EMBL/GenBank/DDBJ whole genome shotgun (WGS) entry which is preliminary data.</text>
</comment>
<dbReference type="EMBL" id="JBHSXL010000003">
    <property type="protein sequence ID" value="MFC6891957.1"/>
    <property type="molecule type" value="Genomic_DNA"/>
</dbReference>
<protein>
    <submittedName>
        <fullName evidence="2">AbrB/MazE/SpoVT family DNA-binding domain-containing protein</fullName>
    </submittedName>
</protein>